<evidence type="ECO:0000256" key="5">
    <source>
        <dbReference type="ARBA" id="ARBA00023319"/>
    </source>
</evidence>
<protein>
    <recommendedName>
        <fullName evidence="6">Ig-like domain-containing protein</fullName>
    </recommendedName>
</protein>
<keyword evidence="3" id="KW-1015">Disulfide bond</keyword>
<evidence type="ECO:0000313" key="9">
    <source>
        <dbReference type="Proteomes" id="UP000663829"/>
    </source>
</evidence>
<organism evidence="7 9">
    <name type="scientific">Didymodactylos carnosus</name>
    <dbReference type="NCBI Taxonomy" id="1234261"/>
    <lineage>
        <taxon>Eukaryota</taxon>
        <taxon>Metazoa</taxon>
        <taxon>Spiralia</taxon>
        <taxon>Gnathifera</taxon>
        <taxon>Rotifera</taxon>
        <taxon>Eurotatoria</taxon>
        <taxon>Bdelloidea</taxon>
        <taxon>Philodinida</taxon>
        <taxon>Philodinidae</taxon>
        <taxon>Didymodactylos</taxon>
    </lineage>
</organism>
<dbReference type="InterPro" id="IPR036179">
    <property type="entry name" value="Ig-like_dom_sf"/>
</dbReference>
<dbReference type="EMBL" id="CAJNOQ010022036">
    <property type="protein sequence ID" value="CAF1495360.1"/>
    <property type="molecule type" value="Genomic_DNA"/>
</dbReference>
<dbReference type="Proteomes" id="UP000663829">
    <property type="component" value="Unassembled WGS sequence"/>
</dbReference>
<dbReference type="AlphaFoldDB" id="A0A815T1T7"/>
<dbReference type="GO" id="GO:0005911">
    <property type="term" value="C:cell-cell junction"/>
    <property type="evidence" value="ECO:0007669"/>
    <property type="project" value="TreeGrafter"/>
</dbReference>
<keyword evidence="2" id="KW-0472">Membrane</keyword>
<dbReference type="SUPFAM" id="SSF48726">
    <property type="entry name" value="Immunoglobulin"/>
    <property type="match status" value="2"/>
</dbReference>
<dbReference type="OrthoDB" id="10056271at2759"/>
<name>A0A815T1T7_9BILA</name>
<keyword evidence="4" id="KW-0325">Glycoprotein</keyword>
<sequence length="169" mass="19180">MPPLHLWFYDCTSTPTSLIGKWEYTGVDNDARKYSKQLQMNIKGAEQVLIKCRVQANPSAEVSWFKGRDKTRIASPNYERTSEGLKINKVDVSDNDIFWCRADVFETGESRDFSIAVIISKFVTQPNIQCASPCAIEKKTATLICEAAGLPPAKYQWFYGNTDELRQVK</sequence>
<gene>
    <name evidence="7" type="ORF">GPM918_LOCUS36443</name>
    <name evidence="8" type="ORF">SRO942_LOCUS37181</name>
</gene>
<dbReference type="PANTHER" id="PTHR11640:SF31">
    <property type="entry name" value="IRREGULAR CHIASM C-ROUGHEST PROTEIN-RELATED"/>
    <property type="match status" value="1"/>
</dbReference>
<evidence type="ECO:0000313" key="7">
    <source>
        <dbReference type="EMBL" id="CAF1495360.1"/>
    </source>
</evidence>
<proteinExistence type="predicted"/>
<dbReference type="GO" id="GO:0098609">
    <property type="term" value="P:cell-cell adhesion"/>
    <property type="evidence" value="ECO:0007669"/>
    <property type="project" value="TreeGrafter"/>
</dbReference>
<dbReference type="GO" id="GO:0005886">
    <property type="term" value="C:plasma membrane"/>
    <property type="evidence" value="ECO:0007669"/>
    <property type="project" value="TreeGrafter"/>
</dbReference>
<dbReference type="GO" id="GO:0050839">
    <property type="term" value="F:cell adhesion molecule binding"/>
    <property type="evidence" value="ECO:0007669"/>
    <property type="project" value="TreeGrafter"/>
</dbReference>
<evidence type="ECO:0000256" key="1">
    <source>
        <dbReference type="ARBA" id="ARBA00004479"/>
    </source>
</evidence>
<evidence type="ECO:0000259" key="6">
    <source>
        <dbReference type="PROSITE" id="PS50835"/>
    </source>
</evidence>
<dbReference type="EMBL" id="CAJOBC010087538">
    <property type="protein sequence ID" value="CAF4357903.1"/>
    <property type="molecule type" value="Genomic_DNA"/>
</dbReference>
<evidence type="ECO:0000256" key="4">
    <source>
        <dbReference type="ARBA" id="ARBA00023180"/>
    </source>
</evidence>
<feature type="non-terminal residue" evidence="7">
    <location>
        <position position="1"/>
    </location>
</feature>
<dbReference type="Proteomes" id="UP000681722">
    <property type="component" value="Unassembled WGS sequence"/>
</dbReference>
<evidence type="ECO:0000256" key="3">
    <source>
        <dbReference type="ARBA" id="ARBA00023157"/>
    </source>
</evidence>
<keyword evidence="5" id="KW-0393">Immunoglobulin domain</keyword>
<dbReference type="InterPro" id="IPR013783">
    <property type="entry name" value="Ig-like_fold"/>
</dbReference>
<dbReference type="Pfam" id="PF07679">
    <property type="entry name" value="I-set"/>
    <property type="match status" value="1"/>
</dbReference>
<reference evidence="7" key="1">
    <citation type="submission" date="2021-02" db="EMBL/GenBank/DDBJ databases">
        <authorList>
            <person name="Nowell W R."/>
        </authorList>
    </citation>
    <scope>NUCLEOTIDE SEQUENCE</scope>
</reference>
<dbReference type="Gene3D" id="2.60.40.10">
    <property type="entry name" value="Immunoglobulins"/>
    <property type="match status" value="1"/>
</dbReference>
<accession>A0A815T1T7</accession>
<dbReference type="CDD" id="cd00096">
    <property type="entry name" value="Ig"/>
    <property type="match status" value="1"/>
</dbReference>
<evidence type="ECO:0000256" key="2">
    <source>
        <dbReference type="ARBA" id="ARBA00023136"/>
    </source>
</evidence>
<keyword evidence="9" id="KW-1185">Reference proteome</keyword>
<comment type="subcellular location">
    <subcellularLocation>
        <location evidence="1">Membrane</location>
        <topology evidence="1">Single-pass type I membrane protein</topology>
    </subcellularLocation>
</comment>
<feature type="domain" description="Ig-like" evidence="6">
    <location>
        <begin position="15"/>
        <end position="116"/>
    </location>
</feature>
<dbReference type="InterPro" id="IPR051275">
    <property type="entry name" value="Cell_adhesion_signaling"/>
</dbReference>
<dbReference type="PANTHER" id="PTHR11640">
    <property type="entry name" value="NEPHRIN"/>
    <property type="match status" value="1"/>
</dbReference>
<evidence type="ECO:0000313" key="8">
    <source>
        <dbReference type="EMBL" id="CAF4357903.1"/>
    </source>
</evidence>
<dbReference type="PROSITE" id="PS50835">
    <property type="entry name" value="IG_LIKE"/>
    <property type="match status" value="1"/>
</dbReference>
<dbReference type="InterPro" id="IPR007110">
    <property type="entry name" value="Ig-like_dom"/>
</dbReference>
<comment type="caution">
    <text evidence="7">The sequence shown here is derived from an EMBL/GenBank/DDBJ whole genome shotgun (WGS) entry which is preliminary data.</text>
</comment>
<dbReference type="InterPro" id="IPR013098">
    <property type="entry name" value="Ig_I-set"/>
</dbReference>